<feature type="chain" id="PRO_5014211551" description="Carboxypeptidase" evidence="6">
    <location>
        <begin position="17"/>
        <end position="497"/>
    </location>
</feature>
<name>A0A2J6TLB8_9HELO</name>
<dbReference type="InterPro" id="IPR029058">
    <property type="entry name" value="AB_hydrolase_fold"/>
</dbReference>
<protein>
    <recommendedName>
        <fullName evidence="6">Carboxypeptidase</fullName>
        <ecNumber evidence="6">3.4.16.-</ecNumber>
    </recommendedName>
</protein>
<keyword evidence="4 6" id="KW-0378">Hydrolase</keyword>
<dbReference type="OrthoDB" id="443318at2759"/>
<evidence type="ECO:0000256" key="4">
    <source>
        <dbReference type="ARBA" id="ARBA00022801"/>
    </source>
</evidence>
<dbReference type="EMBL" id="KZ613779">
    <property type="protein sequence ID" value="PMD63825.1"/>
    <property type="molecule type" value="Genomic_DNA"/>
</dbReference>
<dbReference type="Pfam" id="PF00450">
    <property type="entry name" value="Peptidase_S10"/>
    <property type="match status" value="1"/>
</dbReference>
<evidence type="ECO:0000256" key="1">
    <source>
        <dbReference type="ARBA" id="ARBA00009431"/>
    </source>
</evidence>
<dbReference type="InterPro" id="IPR001563">
    <property type="entry name" value="Peptidase_S10"/>
</dbReference>
<dbReference type="GeneID" id="36587687"/>
<keyword evidence="6" id="KW-0732">Signal</keyword>
<dbReference type="InParanoid" id="A0A2J6TLB8"/>
<sequence length="497" mass="54440">MKCLLWLQAVAQLATAGTSTTQIPLREDESVSEFAIFQSDVSPDHSIRVKRQNSSLCDTPVDQYTGWLDVGHKHLFFWYFKSEAATKSSGSEPLALWLTGGPGGSSMLGMLQELGPCLINEHGNGTVYNPYGWNKETALVFVDQPAGVGFSYLDEGEPIPGDSFTSAADMHLFLQLFVSQVFPEHSEGPLVITGESYAGHYLPALGAQIVSQNNIYPKRPQVPLKSVAIGNGYVSPLDTAFGYWETLCTTNPGVKEPVFNKTRCEIMATNLPRCLEVAKVCYDHPDPAICAAASTVCMTGVINFYDGESYAGGRNRFDITAPCDIDNFCYANTQLLQDYLNLESSFSALSIPKEIKNFTAGSDTVSQAFELTNDLAISMIPQVQYLLASQIDVLIYQGNLDLACNTAGAKRWTANMPWKGQAAFTSLTLKPWKSEKDGKEVVAGMFKEVNVKMVDGDEKTTRFALVTIDGSGHMVPQDQPEVALDMLNRWLKGKSFD</sequence>
<evidence type="ECO:0000313" key="8">
    <source>
        <dbReference type="Proteomes" id="UP000235371"/>
    </source>
</evidence>
<keyword evidence="8" id="KW-1185">Reference proteome</keyword>
<evidence type="ECO:0000256" key="2">
    <source>
        <dbReference type="ARBA" id="ARBA00022645"/>
    </source>
</evidence>
<dbReference type="PROSITE" id="PS00560">
    <property type="entry name" value="CARBOXYPEPT_SER_HIS"/>
    <property type="match status" value="1"/>
</dbReference>
<evidence type="ECO:0000256" key="5">
    <source>
        <dbReference type="ARBA" id="ARBA00023180"/>
    </source>
</evidence>
<dbReference type="GO" id="GO:0006508">
    <property type="term" value="P:proteolysis"/>
    <property type="evidence" value="ECO:0007669"/>
    <property type="project" value="UniProtKB-KW"/>
</dbReference>
<dbReference type="PANTHER" id="PTHR11802:SF432">
    <property type="entry name" value="Y, PUTATIVE-RELATED"/>
    <property type="match status" value="1"/>
</dbReference>
<dbReference type="PANTHER" id="PTHR11802">
    <property type="entry name" value="SERINE PROTEASE FAMILY S10 SERINE CARBOXYPEPTIDASE"/>
    <property type="match status" value="1"/>
</dbReference>
<dbReference type="InterPro" id="IPR033124">
    <property type="entry name" value="Ser_caboxypep_his_AS"/>
</dbReference>
<dbReference type="AlphaFoldDB" id="A0A2J6TLB8"/>
<feature type="signal peptide" evidence="6">
    <location>
        <begin position="1"/>
        <end position="16"/>
    </location>
</feature>
<dbReference type="STRING" id="1095630.A0A2J6TLB8"/>
<dbReference type="SUPFAM" id="SSF53474">
    <property type="entry name" value="alpha/beta-Hydrolases"/>
    <property type="match status" value="1"/>
</dbReference>
<keyword evidence="5" id="KW-0325">Glycoprotein</keyword>
<dbReference type="GO" id="GO:0004185">
    <property type="term" value="F:serine-type carboxypeptidase activity"/>
    <property type="evidence" value="ECO:0007669"/>
    <property type="project" value="UniProtKB-UniRule"/>
</dbReference>
<organism evidence="7 8">
    <name type="scientific">Hyaloscypha bicolor E</name>
    <dbReference type="NCBI Taxonomy" id="1095630"/>
    <lineage>
        <taxon>Eukaryota</taxon>
        <taxon>Fungi</taxon>
        <taxon>Dikarya</taxon>
        <taxon>Ascomycota</taxon>
        <taxon>Pezizomycotina</taxon>
        <taxon>Leotiomycetes</taxon>
        <taxon>Helotiales</taxon>
        <taxon>Hyaloscyphaceae</taxon>
        <taxon>Hyaloscypha</taxon>
        <taxon>Hyaloscypha bicolor</taxon>
    </lineage>
</organism>
<evidence type="ECO:0000313" key="7">
    <source>
        <dbReference type="EMBL" id="PMD63825.1"/>
    </source>
</evidence>
<gene>
    <name evidence="7" type="ORF">K444DRAFT_609637</name>
</gene>
<dbReference type="Proteomes" id="UP000235371">
    <property type="component" value="Unassembled WGS sequence"/>
</dbReference>
<dbReference type="PROSITE" id="PS00131">
    <property type="entry name" value="CARBOXYPEPT_SER_SER"/>
    <property type="match status" value="1"/>
</dbReference>
<evidence type="ECO:0000256" key="6">
    <source>
        <dbReference type="RuleBase" id="RU361156"/>
    </source>
</evidence>
<dbReference type="Gene3D" id="1.10.287.410">
    <property type="match status" value="1"/>
</dbReference>
<proteinExistence type="inferred from homology"/>
<evidence type="ECO:0000256" key="3">
    <source>
        <dbReference type="ARBA" id="ARBA00022670"/>
    </source>
</evidence>
<accession>A0A2J6TLB8</accession>
<dbReference type="RefSeq" id="XP_024740729.1">
    <property type="nucleotide sequence ID" value="XM_024879610.1"/>
</dbReference>
<reference evidence="7 8" key="1">
    <citation type="submission" date="2016-04" db="EMBL/GenBank/DDBJ databases">
        <title>A degradative enzymes factory behind the ericoid mycorrhizal symbiosis.</title>
        <authorList>
            <consortium name="DOE Joint Genome Institute"/>
            <person name="Martino E."/>
            <person name="Morin E."/>
            <person name="Grelet G."/>
            <person name="Kuo A."/>
            <person name="Kohler A."/>
            <person name="Daghino S."/>
            <person name="Barry K."/>
            <person name="Choi C."/>
            <person name="Cichocki N."/>
            <person name="Clum A."/>
            <person name="Copeland A."/>
            <person name="Hainaut M."/>
            <person name="Haridas S."/>
            <person name="Labutti K."/>
            <person name="Lindquist E."/>
            <person name="Lipzen A."/>
            <person name="Khouja H.-R."/>
            <person name="Murat C."/>
            <person name="Ohm R."/>
            <person name="Olson A."/>
            <person name="Spatafora J."/>
            <person name="Veneault-Fourrey C."/>
            <person name="Henrissat B."/>
            <person name="Grigoriev I."/>
            <person name="Martin F."/>
            <person name="Perotto S."/>
        </authorList>
    </citation>
    <scope>NUCLEOTIDE SEQUENCE [LARGE SCALE GENOMIC DNA]</scope>
    <source>
        <strain evidence="7 8">E</strain>
    </source>
</reference>
<dbReference type="PRINTS" id="PR00724">
    <property type="entry name" value="CRBOXYPTASEC"/>
</dbReference>
<dbReference type="InterPro" id="IPR018202">
    <property type="entry name" value="Ser_caboxypep_ser_AS"/>
</dbReference>
<dbReference type="EC" id="3.4.16.-" evidence="6"/>
<keyword evidence="3 6" id="KW-0645">Protease</keyword>
<dbReference type="Gene3D" id="3.40.50.1820">
    <property type="entry name" value="alpha/beta hydrolase"/>
    <property type="match status" value="1"/>
</dbReference>
<keyword evidence="2 6" id="KW-0121">Carboxypeptidase</keyword>
<dbReference type="GO" id="GO:0000324">
    <property type="term" value="C:fungal-type vacuole"/>
    <property type="evidence" value="ECO:0007669"/>
    <property type="project" value="TreeGrafter"/>
</dbReference>
<comment type="similarity">
    <text evidence="1 6">Belongs to the peptidase S10 family.</text>
</comment>